<evidence type="ECO:0000313" key="3">
    <source>
        <dbReference type="Proteomes" id="UP000001542"/>
    </source>
</evidence>
<feature type="domain" description="Pep3/Vps18 beta-propeller" evidence="1">
    <location>
        <begin position="10"/>
        <end position="177"/>
    </location>
</feature>
<dbReference type="VEuPathDB" id="TrichDB:TVAGG3_0676170"/>
<dbReference type="Proteomes" id="UP000001542">
    <property type="component" value="Unassembled WGS sequence"/>
</dbReference>
<reference evidence="2" key="2">
    <citation type="journal article" date="2007" name="Science">
        <title>Draft genome sequence of the sexually transmitted pathogen Trichomonas vaginalis.</title>
        <authorList>
            <person name="Carlton J.M."/>
            <person name="Hirt R.P."/>
            <person name="Silva J.C."/>
            <person name="Delcher A.L."/>
            <person name="Schatz M."/>
            <person name="Zhao Q."/>
            <person name="Wortman J.R."/>
            <person name="Bidwell S.L."/>
            <person name="Alsmark U.C.M."/>
            <person name="Besteiro S."/>
            <person name="Sicheritz-Ponten T."/>
            <person name="Noel C.J."/>
            <person name="Dacks J.B."/>
            <person name="Foster P.G."/>
            <person name="Simillion C."/>
            <person name="Van de Peer Y."/>
            <person name="Miranda-Saavedra D."/>
            <person name="Barton G.J."/>
            <person name="Westrop G.D."/>
            <person name="Mueller S."/>
            <person name="Dessi D."/>
            <person name="Fiori P.L."/>
            <person name="Ren Q."/>
            <person name="Paulsen I."/>
            <person name="Zhang H."/>
            <person name="Bastida-Corcuera F.D."/>
            <person name="Simoes-Barbosa A."/>
            <person name="Brown M.T."/>
            <person name="Hayes R.D."/>
            <person name="Mukherjee M."/>
            <person name="Okumura C.Y."/>
            <person name="Schneider R."/>
            <person name="Smith A.J."/>
            <person name="Vanacova S."/>
            <person name="Villalvazo M."/>
            <person name="Haas B.J."/>
            <person name="Pertea M."/>
            <person name="Feldblyum T.V."/>
            <person name="Utterback T.R."/>
            <person name="Shu C.L."/>
            <person name="Osoegawa K."/>
            <person name="de Jong P.J."/>
            <person name="Hrdy I."/>
            <person name="Horvathova L."/>
            <person name="Zubacova Z."/>
            <person name="Dolezal P."/>
            <person name="Malik S.B."/>
            <person name="Logsdon J.M. Jr."/>
            <person name="Henze K."/>
            <person name="Gupta A."/>
            <person name="Wang C.C."/>
            <person name="Dunne R.L."/>
            <person name="Upcroft J.A."/>
            <person name="Upcroft P."/>
            <person name="White O."/>
            <person name="Salzberg S.L."/>
            <person name="Tang P."/>
            <person name="Chiu C.-H."/>
            <person name="Lee Y.-S."/>
            <person name="Embley T.M."/>
            <person name="Coombs G.H."/>
            <person name="Mottram J.C."/>
            <person name="Tachezy J."/>
            <person name="Fraser-Liggett C.M."/>
            <person name="Johnson P.J."/>
        </authorList>
    </citation>
    <scope>NUCLEOTIDE SEQUENCE [LARGE SCALE GENOMIC DNA]</scope>
    <source>
        <strain evidence="2">G3</strain>
    </source>
</reference>
<reference evidence="2" key="1">
    <citation type="submission" date="2006-10" db="EMBL/GenBank/DDBJ databases">
        <authorList>
            <person name="Amadeo P."/>
            <person name="Zhao Q."/>
            <person name="Wortman J."/>
            <person name="Fraser-Liggett C."/>
            <person name="Carlton J."/>
        </authorList>
    </citation>
    <scope>NUCLEOTIDE SEQUENCE</scope>
    <source>
        <strain evidence="2">G3</strain>
    </source>
</reference>
<proteinExistence type="predicted"/>
<dbReference type="VEuPathDB" id="TrichDB:TVAG_356840"/>
<evidence type="ECO:0000313" key="2">
    <source>
        <dbReference type="EMBL" id="EAX89569.1"/>
    </source>
</evidence>
<protein>
    <recommendedName>
        <fullName evidence="1">Pep3/Vps18 beta-propeller domain-containing protein</fullName>
    </recommendedName>
</protein>
<evidence type="ECO:0000259" key="1">
    <source>
        <dbReference type="Pfam" id="PF05131"/>
    </source>
</evidence>
<gene>
    <name evidence="2" type="ORF">TVAG_356840</name>
</gene>
<dbReference type="EMBL" id="DS114188">
    <property type="protein sequence ID" value="EAX89569.1"/>
    <property type="molecule type" value="Genomic_DNA"/>
</dbReference>
<dbReference type="AlphaFoldDB" id="A2FZU7"/>
<dbReference type="KEGG" id="tva:4747240"/>
<organism evidence="2 3">
    <name type="scientific">Trichomonas vaginalis (strain ATCC PRA-98 / G3)</name>
    <dbReference type="NCBI Taxonomy" id="412133"/>
    <lineage>
        <taxon>Eukaryota</taxon>
        <taxon>Metamonada</taxon>
        <taxon>Parabasalia</taxon>
        <taxon>Trichomonadida</taxon>
        <taxon>Trichomonadidae</taxon>
        <taxon>Trichomonas</taxon>
    </lineage>
</organism>
<sequence length="362" mass="41268">MSFNNFCEILQLDFTSEIVALAVRPKNIWILRSNNEMNIFKRNNLKDSKKYSLQQKYVPGTKMIVDRKGEKCIIILPRKKPLYFTTTGEVFQPLFIPPNVIPLTGCWNDQEKSTPNFLIGDENGQIIQIQPGTNKNANFLYRSPNGTPILEIVSMVINEITYFFIYTDDKIITYSGRDRIELIFAAGASSHIIFAGPPNPLQPKRILPQYIVNKIGIIIDLGALILDAFDSGNKANFRQDLYEFNSTTKVTFAQSPFGILFADGTGIPVVHDGKARLTVPLPEVQFIYLDENEYIFTTSGDIIKFTKKNFMKFLFRTAVDQKDYDYANMLVKLDSSIILPAFDSLVPKKITEFLPHLDLFHH</sequence>
<keyword evidence="3" id="KW-1185">Reference proteome</keyword>
<dbReference type="InParanoid" id="A2FZU7"/>
<dbReference type="Pfam" id="PF05131">
    <property type="entry name" value="Pep3_Vps18"/>
    <property type="match status" value="1"/>
</dbReference>
<accession>A2FZU7</accession>
<dbReference type="SMR" id="A2FZU7"/>
<name>A2FZU7_TRIV3</name>
<dbReference type="InterPro" id="IPR007810">
    <property type="entry name" value="Pep3/Vps18_beta-prop"/>
</dbReference>